<name>A0A7W6ZRK6_9HYPH</name>
<protein>
    <submittedName>
        <fullName evidence="1">Uncharacterized protein</fullName>
    </submittedName>
</protein>
<dbReference type="AlphaFoldDB" id="A0A7W6ZRK6"/>
<dbReference type="RefSeq" id="WP_245276444.1">
    <property type="nucleotide sequence ID" value="NZ_JACIIG010000002.1"/>
</dbReference>
<proteinExistence type="predicted"/>
<sequence length="52" mass="5933">MLDDKRTYAFPTVDLPARPHHFRESENRSAADAYRCWLKENGTTHGTTIIAA</sequence>
<dbReference type="Proteomes" id="UP000543836">
    <property type="component" value="Unassembled WGS sequence"/>
</dbReference>
<keyword evidence="2" id="KW-1185">Reference proteome</keyword>
<reference evidence="1 2" key="1">
    <citation type="submission" date="2020-08" db="EMBL/GenBank/DDBJ databases">
        <title>Genomic Encyclopedia of Type Strains, Phase IV (KMG-V): Genome sequencing to study the core and pangenomes of soil and plant-associated prokaryotes.</title>
        <authorList>
            <person name="Whitman W."/>
        </authorList>
    </citation>
    <scope>NUCLEOTIDE SEQUENCE [LARGE SCALE GENOMIC DNA]</scope>
    <source>
        <strain evidence="1 2">SEMIA 492</strain>
    </source>
</reference>
<organism evidence="1 2">
    <name type="scientific">Rhizobium leucaenae</name>
    <dbReference type="NCBI Taxonomy" id="29450"/>
    <lineage>
        <taxon>Bacteria</taxon>
        <taxon>Pseudomonadati</taxon>
        <taxon>Pseudomonadota</taxon>
        <taxon>Alphaproteobacteria</taxon>
        <taxon>Hyphomicrobiales</taxon>
        <taxon>Rhizobiaceae</taxon>
        <taxon>Rhizobium/Agrobacterium group</taxon>
        <taxon>Rhizobium</taxon>
    </lineage>
</organism>
<evidence type="ECO:0000313" key="2">
    <source>
        <dbReference type="Proteomes" id="UP000543836"/>
    </source>
</evidence>
<gene>
    <name evidence="1" type="ORF">GGE60_001099</name>
</gene>
<evidence type="ECO:0000313" key="1">
    <source>
        <dbReference type="EMBL" id="MBB4566998.1"/>
    </source>
</evidence>
<accession>A0A7W6ZRK6</accession>
<comment type="caution">
    <text evidence="1">The sequence shown here is derived from an EMBL/GenBank/DDBJ whole genome shotgun (WGS) entry which is preliminary data.</text>
</comment>
<dbReference type="EMBL" id="JACIIG010000002">
    <property type="protein sequence ID" value="MBB4566998.1"/>
    <property type="molecule type" value="Genomic_DNA"/>
</dbReference>